<organism evidence="2 3">
    <name type="scientific">Micromonospora cathayae</name>
    <dbReference type="NCBI Taxonomy" id="3028804"/>
    <lineage>
        <taxon>Bacteria</taxon>
        <taxon>Bacillati</taxon>
        <taxon>Actinomycetota</taxon>
        <taxon>Actinomycetes</taxon>
        <taxon>Micromonosporales</taxon>
        <taxon>Micromonosporaceae</taxon>
        <taxon>Micromonospora</taxon>
    </lineage>
</organism>
<dbReference type="RefSeq" id="WP_275034910.1">
    <property type="nucleotide sequence ID" value="NZ_CP118615.1"/>
</dbReference>
<protein>
    <submittedName>
        <fullName evidence="2">Class F sortase</fullName>
    </submittedName>
</protein>
<dbReference type="SUPFAM" id="SSF63817">
    <property type="entry name" value="Sortase"/>
    <property type="match status" value="1"/>
</dbReference>
<evidence type="ECO:0000313" key="3">
    <source>
        <dbReference type="Proteomes" id="UP001219605"/>
    </source>
</evidence>
<dbReference type="Pfam" id="PF04203">
    <property type="entry name" value="Sortase"/>
    <property type="match status" value="1"/>
</dbReference>
<accession>A0ABY7ZXS9</accession>
<keyword evidence="1" id="KW-0378">Hydrolase</keyword>
<evidence type="ECO:0000313" key="2">
    <source>
        <dbReference type="EMBL" id="WDZ87889.1"/>
    </source>
</evidence>
<name>A0ABY7ZXS9_9ACTN</name>
<dbReference type="InterPro" id="IPR042001">
    <property type="entry name" value="Sortase_F"/>
</dbReference>
<dbReference type="NCBIfam" id="NF033748">
    <property type="entry name" value="class_F_sortase"/>
    <property type="match status" value="1"/>
</dbReference>
<sequence length="230" mass="23920">MATARATVSVKPTIPIRRYPPAPRDDRRRWRLALAVALVLLGVFGTGAGLGRSAGRPWQGLAASSAQAPGDRADALSAGEPVRLSVPAIGVTAPVTRVGLAADGTVAVPPLERAAETGWYDRGPTPGEVGPAIIVGHADTKSGPAVFYDLRKLRPGDRIEVTRADGSTAVFAVSSVERFDKDNLPVERVYGDRSGPGLRLITCGGQFLGGSVGYADNVIAFATLLSPQQS</sequence>
<evidence type="ECO:0000256" key="1">
    <source>
        <dbReference type="ARBA" id="ARBA00022801"/>
    </source>
</evidence>
<dbReference type="CDD" id="cd05829">
    <property type="entry name" value="Sortase_F"/>
    <property type="match status" value="1"/>
</dbReference>
<keyword evidence="3" id="KW-1185">Reference proteome</keyword>
<dbReference type="Proteomes" id="UP001219605">
    <property type="component" value="Chromosome"/>
</dbReference>
<dbReference type="InterPro" id="IPR023365">
    <property type="entry name" value="Sortase_dom-sf"/>
</dbReference>
<dbReference type="Gene3D" id="2.40.260.10">
    <property type="entry name" value="Sortase"/>
    <property type="match status" value="1"/>
</dbReference>
<dbReference type="InterPro" id="IPR005754">
    <property type="entry name" value="Sortase"/>
</dbReference>
<gene>
    <name evidence="2" type="ORF">PVK37_16495</name>
</gene>
<dbReference type="EMBL" id="CP118615">
    <property type="protein sequence ID" value="WDZ87889.1"/>
    <property type="molecule type" value="Genomic_DNA"/>
</dbReference>
<proteinExistence type="predicted"/>
<reference evidence="2 3" key="1">
    <citation type="submission" date="2023-02" db="EMBL/GenBank/DDBJ databases">
        <authorList>
            <person name="Mo P."/>
        </authorList>
    </citation>
    <scope>NUCLEOTIDE SEQUENCE [LARGE SCALE GENOMIC DNA]</scope>
    <source>
        <strain evidence="2 3">HUAS 3</strain>
    </source>
</reference>